<dbReference type="AlphaFoldDB" id="A0A1Y2IL28"/>
<organism evidence="1 2">
    <name type="scientific">Trametes coccinea (strain BRFM310)</name>
    <name type="common">Pycnoporus coccineus</name>
    <dbReference type="NCBI Taxonomy" id="1353009"/>
    <lineage>
        <taxon>Eukaryota</taxon>
        <taxon>Fungi</taxon>
        <taxon>Dikarya</taxon>
        <taxon>Basidiomycota</taxon>
        <taxon>Agaricomycotina</taxon>
        <taxon>Agaricomycetes</taxon>
        <taxon>Polyporales</taxon>
        <taxon>Polyporaceae</taxon>
        <taxon>Trametes</taxon>
    </lineage>
</organism>
<evidence type="ECO:0000313" key="2">
    <source>
        <dbReference type="Proteomes" id="UP000193067"/>
    </source>
</evidence>
<keyword evidence="2" id="KW-1185">Reference proteome</keyword>
<evidence type="ECO:0000313" key="1">
    <source>
        <dbReference type="EMBL" id="OSD01333.1"/>
    </source>
</evidence>
<accession>A0A1Y2IL28</accession>
<dbReference type="EMBL" id="KZ084112">
    <property type="protein sequence ID" value="OSD01333.1"/>
    <property type="molecule type" value="Genomic_DNA"/>
</dbReference>
<name>A0A1Y2IL28_TRAC3</name>
<protein>
    <submittedName>
        <fullName evidence="1">Uncharacterized protein</fullName>
    </submittedName>
</protein>
<proteinExistence type="predicted"/>
<reference evidence="1 2" key="1">
    <citation type="journal article" date="2015" name="Biotechnol. Biofuels">
        <title>Enhanced degradation of softwood versus hardwood by the white-rot fungus Pycnoporus coccineus.</title>
        <authorList>
            <person name="Couturier M."/>
            <person name="Navarro D."/>
            <person name="Chevret D."/>
            <person name="Henrissat B."/>
            <person name="Piumi F."/>
            <person name="Ruiz-Duenas F.J."/>
            <person name="Martinez A.T."/>
            <person name="Grigoriev I.V."/>
            <person name="Riley R."/>
            <person name="Lipzen A."/>
            <person name="Berrin J.G."/>
            <person name="Master E.R."/>
            <person name="Rosso M.N."/>
        </authorList>
    </citation>
    <scope>NUCLEOTIDE SEQUENCE [LARGE SCALE GENOMIC DNA]</scope>
    <source>
        <strain evidence="1 2">BRFM310</strain>
    </source>
</reference>
<dbReference type="Proteomes" id="UP000193067">
    <property type="component" value="Unassembled WGS sequence"/>
</dbReference>
<gene>
    <name evidence="1" type="ORF">PYCCODRAFT_540140</name>
</gene>
<sequence length="81" mass="9099">MSPTPRQMSSHGQLVRRIWHADTSLGNRNEHGISWMLSCGYVLLACGMPSVRAYCCIQIGPPSDLMRDYWSKTPRSESSSI</sequence>